<gene>
    <name evidence="1" type="ORF">HMPREF9098_2024</name>
</gene>
<dbReference type="EMBL" id="AEWV01000040">
    <property type="protein sequence ID" value="EGC16654.1"/>
    <property type="molecule type" value="Genomic_DNA"/>
</dbReference>
<dbReference type="AlphaFoldDB" id="F0F1N9"/>
<name>F0F1N9_9NEIS</name>
<dbReference type="HOGENOM" id="CLU_3044276_0_0_4"/>
<dbReference type="STRING" id="888741.HMPREF9098_2024"/>
<dbReference type="Proteomes" id="UP000004088">
    <property type="component" value="Unassembled WGS sequence"/>
</dbReference>
<reference evidence="1 2" key="1">
    <citation type="submission" date="2011-01" db="EMBL/GenBank/DDBJ databases">
        <authorList>
            <person name="Muzny D."/>
            <person name="Qin X."/>
            <person name="Deng J."/>
            <person name="Jiang H."/>
            <person name="Liu Y."/>
            <person name="Qu J."/>
            <person name="Song X.-Z."/>
            <person name="Zhang L."/>
            <person name="Thornton R."/>
            <person name="Coyle M."/>
            <person name="Francisco L."/>
            <person name="Jackson L."/>
            <person name="Javaid M."/>
            <person name="Korchina V."/>
            <person name="Kovar C."/>
            <person name="Mata R."/>
            <person name="Mathew T."/>
            <person name="Ngo R."/>
            <person name="Nguyen L."/>
            <person name="Nguyen N."/>
            <person name="Okwuonu G."/>
            <person name="Ongeri F."/>
            <person name="Pham C."/>
            <person name="Simmons D."/>
            <person name="Wilczek-Boney K."/>
            <person name="Hale W."/>
            <person name="Jakkamsetti A."/>
            <person name="Pham P."/>
            <person name="Ruth R."/>
            <person name="San Lucas F."/>
            <person name="Warren J."/>
            <person name="Zhang J."/>
            <person name="Zhao Z."/>
            <person name="Zhou C."/>
            <person name="Zhu D."/>
            <person name="Lee S."/>
            <person name="Bess C."/>
            <person name="Blankenburg K."/>
            <person name="Forbes L."/>
            <person name="Fu Q."/>
            <person name="Gubbala S."/>
            <person name="Hirani K."/>
            <person name="Jayaseelan J.C."/>
            <person name="Lara F."/>
            <person name="Munidasa M."/>
            <person name="Palculict T."/>
            <person name="Patil S."/>
            <person name="Pu L.-L."/>
            <person name="Saada N."/>
            <person name="Tang L."/>
            <person name="Weissenberger G."/>
            <person name="Zhu Y."/>
            <person name="Hemphill L."/>
            <person name="Shang Y."/>
            <person name="Youmans B."/>
            <person name="Ayvaz T."/>
            <person name="Ross M."/>
            <person name="Santibanez J."/>
            <person name="Aqrawi P."/>
            <person name="Gross S."/>
            <person name="Joshi V."/>
            <person name="Fowler G."/>
            <person name="Nazareth L."/>
            <person name="Reid J."/>
            <person name="Worley K."/>
            <person name="Petrosino J."/>
            <person name="Highlander S."/>
            <person name="Gibbs R."/>
        </authorList>
    </citation>
    <scope>NUCLEOTIDE SEQUENCE [LARGE SCALE GENOMIC DNA]</scope>
    <source>
        <strain evidence="1 2">ATCC 33394</strain>
    </source>
</reference>
<evidence type="ECO:0000313" key="2">
    <source>
        <dbReference type="Proteomes" id="UP000004088"/>
    </source>
</evidence>
<keyword evidence="2" id="KW-1185">Reference proteome</keyword>
<accession>F0F1N9</accession>
<evidence type="ECO:0000313" key="1">
    <source>
        <dbReference type="EMBL" id="EGC16654.1"/>
    </source>
</evidence>
<organism evidence="1 2">
    <name type="scientific">Kingella denitrificans ATCC 33394</name>
    <dbReference type="NCBI Taxonomy" id="888741"/>
    <lineage>
        <taxon>Bacteria</taxon>
        <taxon>Pseudomonadati</taxon>
        <taxon>Pseudomonadota</taxon>
        <taxon>Betaproteobacteria</taxon>
        <taxon>Neisseriales</taxon>
        <taxon>Neisseriaceae</taxon>
        <taxon>Kingella</taxon>
    </lineage>
</organism>
<protein>
    <submittedName>
        <fullName evidence="1">Uncharacterized protein</fullName>
    </submittedName>
</protein>
<comment type="caution">
    <text evidence="1">The sequence shown here is derived from an EMBL/GenBank/DDBJ whole genome shotgun (WGS) entry which is preliminary data.</text>
</comment>
<proteinExistence type="predicted"/>
<sequence>MVKCAGCFLPNLAALPKQPALRVALRSKIMNICNDLDIFCQYSRLSLNSRRAFR</sequence>